<dbReference type="SMART" id="SM00116">
    <property type="entry name" value="CBS"/>
    <property type="match status" value="2"/>
</dbReference>
<dbReference type="PANTHER" id="PTHR43080">
    <property type="entry name" value="CBS DOMAIN-CONTAINING PROTEIN CBSX3, MITOCHONDRIAL"/>
    <property type="match status" value="1"/>
</dbReference>
<gene>
    <name evidence="4" type="ORF">ZIOFF_055552</name>
</gene>
<dbReference type="AlphaFoldDB" id="A0A8J5FWI2"/>
<comment type="caution">
    <text evidence="4">The sequence shown here is derived from an EMBL/GenBank/DDBJ whole genome shotgun (WGS) entry which is preliminary data.</text>
</comment>
<evidence type="ECO:0000256" key="1">
    <source>
        <dbReference type="ARBA" id="ARBA00023122"/>
    </source>
</evidence>
<evidence type="ECO:0000259" key="3">
    <source>
        <dbReference type="PROSITE" id="PS51371"/>
    </source>
</evidence>
<accession>A0A8J5FWI2</accession>
<evidence type="ECO:0000313" key="5">
    <source>
        <dbReference type="Proteomes" id="UP000734854"/>
    </source>
</evidence>
<reference evidence="4 5" key="1">
    <citation type="submission" date="2020-08" db="EMBL/GenBank/DDBJ databases">
        <title>Plant Genome Project.</title>
        <authorList>
            <person name="Zhang R.-G."/>
        </authorList>
    </citation>
    <scope>NUCLEOTIDE SEQUENCE [LARGE SCALE GENOMIC DNA]</scope>
    <source>
        <tissue evidence="4">Rhizome</tissue>
    </source>
</reference>
<evidence type="ECO:0000256" key="2">
    <source>
        <dbReference type="PROSITE-ProRule" id="PRU00703"/>
    </source>
</evidence>
<keyword evidence="5" id="KW-1185">Reference proteome</keyword>
<dbReference type="Pfam" id="PF00571">
    <property type="entry name" value="CBS"/>
    <property type="match status" value="2"/>
</dbReference>
<proteinExistence type="predicted"/>
<sequence length="296" mass="32888">MDSICLHSYLYMELETLWIMAERINFEKIALELSIVMTATLRVIHKVLVTKPYPVAPRGIPLTNRSLPLAASATKQESNCSRSMARSMVQGSLLLNPIPSVVPKGNLPSRVGRHRSGARIIKCCLFSMRDFRPQLDEYPEGIISGEWTENFSLLSFDDLRAYLESQVPVDKGQQPWLLGEVMSKTILTTTVDRKLDEVNHHFDVISALPVVDDQLRCIGVISKSDIAKASQGARTKVGEVMSSPAITLSTEKTVMDAAALMLKMKIHRIPVVNKGGKVTGIVTRTDIWEALEAMEQ</sequence>
<name>A0A8J5FWI2_ZINOF</name>
<evidence type="ECO:0000313" key="4">
    <source>
        <dbReference type="EMBL" id="KAG6486971.1"/>
    </source>
</evidence>
<dbReference type="InterPro" id="IPR051257">
    <property type="entry name" value="Diverse_CBS-Domain"/>
</dbReference>
<dbReference type="InterPro" id="IPR000644">
    <property type="entry name" value="CBS_dom"/>
</dbReference>
<feature type="domain" description="CBS" evidence="3">
    <location>
        <begin position="241"/>
        <end position="296"/>
    </location>
</feature>
<protein>
    <recommendedName>
        <fullName evidence="3">CBS domain-containing protein</fullName>
    </recommendedName>
</protein>
<dbReference type="SUPFAM" id="SSF54631">
    <property type="entry name" value="CBS-domain pair"/>
    <property type="match status" value="1"/>
</dbReference>
<organism evidence="4 5">
    <name type="scientific">Zingiber officinale</name>
    <name type="common">Ginger</name>
    <name type="synonym">Amomum zingiber</name>
    <dbReference type="NCBI Taxonomy" id="94328"/>
    <lineage>
        <taxon>Eukaryota</taxon>
        <taxon>Viridiplantae</taxon>
        <taxon>Streptophyta</taxon>
        <taxon>Embryophyta</taxon>
        <taxon>Tracheophyta</taxon>
        <taxon>Spermatophyta</taxon>
        <taxon>Magnoliopsida</taxon>
        <taxon>Liliopsida</taxon>
        <taxon>Zingiberales</taxon>
        <taxon>Zingiberaceae</taxon>
        <taxon>Zingiber</taxon>
    </lineage>
</organism>
<dbReference type="Proteomes" id="UP000734854">
    <property type="component" value="Unassembled WGS sequence"/>
</dbReference>
<dbReference type="PANTHER" id="PTHR43080:SF29">
    <property type="entry name" value="OS02G0818000 PROTEIN"/>
    <property type="match status" value="1"/>
</dbReference>
<dbReference type="EMBL" id="JACMSC010000015">
    <property type="protein sequence ID" value="KAG6486971.1"/>
    <property type="molecule type" value="Genomic_DNA"/>
</dbReference>
<dbReference type="Gene3D" id="3.10.580.10">
    <property type="entry name" value="CBS-domain"/>
    <property type="match status" value="2"/>
</dbReference>
<dbReference type="InterPro" id="IPR046342">
    <property type="entry name" value="CBS_dom_sf"/>
</dbReference>
<keyword evidence="1 2" id="KW-0129">CBS domain</keyword>
<dbReference type="PROSITE" id="PS51371">
    <property type="entry name" value="CBS"/>
    <property type="match status" value="1"/>
</dbReference>